<dbReference type="STRING" id="435.A0U92_15210"/>
<dbReference type="RefSeq" id="WP_236748181.1">
    <property type="nucleotide sequence ID" value="NZ_CP014692.1"/>
</dbReference>
<keyword evidence="2" id="KW-1185">Reference proteome</keyword>
<evidence type="ECO:0000313" key="1">
    <source>
        <dbReference type="EMBL" id="AQS85890.1"/>
    </source>
</evidence>
<protein>
    <submittedName>
        <fullName evidence="1">Uncharacterized protein</fullName>
    </submittedName>
</protein>
<proteinExistence type="predicted"/>
<dbReference type="AlphaFoldDB" id="A0A1U9KJC4"/>
<gene>
    <name evidence="1" type="ORF">A0U92_15210</name>
</gene>
<dbReference type="KEGG" id="aace:A0U92_15210"/>
<organism evidence="1 2">
    <name type="scientific">Acetobacter aceti</name>
    <dbReference type="NCBI Taxonomy" id="435"/>
    <lineage>
        <taxon>Bacteria</taxon>
        <taxon>Pseudomonadati</taxon>
        <taxon>Pseudomonadota</taxon>
        <taxon>Alphaproteobacteria</taxon>
        <taxon>Acetobacterales</taxon>
        <taxon>Acetobacteraceae</taxon>
        <taxon>Acetobacter</taxon>
        <taxon>Acetobacter subgen. Acetobacter</taxon>
    </lineage>
</organism>
<sequence>MTGHSVISLSGELAVMMRRLNYITDQVLEEREAGTSPGSQGYRSGKAVRVIPLPAPAASVSTWRPVGSP</sequence>
<dbReference type="Proteomes" id="UP000188937">
    <property type="component" value="Chromosome"/>
</dbReference>
<dbReference type="EMBL" id="CP014692">
    <property type="protein sequence ID" value="AQS85890.1"/>
    <property type="molecule type" value="Genomic_DNA"/>
</dbReference>
<reference evidence="1 2" key="1">
    <citation type="submission" date="2016-03" db="EMBL/GenBank/DDBJ databases">
        <title>Acetic acid bacteria sequencing.</title>
        <authorList>
            <person name="Brandt J."/>
            <person name="Jakob F."/>
            <person name="Vogel R.F."/>
        </authorList>
    </citation>
    <scope>NUCLEOTIDE SEQUENCE [LARGE SCALE GENOMIC DNA]</scope>
    <source>
        <strain evidence="1 2">TMW2.1153</strain>
    </source>
</reference>
<evidence type="ECO:0000313" key="2">
    <source>
        <dbReference type="Proteomes" id="UP000188937"/>
    </source>
</evidence>
<name>A0A1U9KJC4_ACEAC</name>
<accession>A0A1U9KJC4</accession>